<evidence type="ECO:0000313" key="2">
    <source>
        <dbReference type="Proteomes" id="UP000017429"/>
    </source>
</evidence>
<organism evidence="1 2">
    <name type="scientific">Mucispirillum schaedleri ASF457</name>
    <dbReference type="NCBI Taxonomy" id="1379858"/>
    <lineage>
        <taxon>Bacteria</taxon>
        <taxon>Pseudomonadati</taxon>
        <taxon>Deferribacterota</taxon>
        <taxon>Deferribacteres</taxon>
        <taxon>Deferribacterales</taxon>
        <taxon>Mucispirillaceae</taxon>
        <taxon>Mucispirillum</taxon>
    </lineage>
</organism>
<name>V2RGW9_9BACT</name>
<accession>V2RGW9</accession>
<dbReference type="InterPro" id="IPR027417">
    <property type="entry name" value="P-loop_NTPase"/>
</dbReference>
<reference evidence="1" key="3">
    <citation type="submission" date="2022-06" db="EMBL/GenBank/DDBJ databases">
        <title>Resources to Facilitate Use of the Altered Schaedler Flora (ASF) Mouse Model to Study Microbiome Function.</title>
        <authorList>
            <person name="Proctor A."/>
            <person name="Parvinroo S."/>
            <person name="Richie T."/>
            <person name="Jia X."/>
            <person name="Lee S.T.M."/>
            <person name="Karp P.D."/>
            <person name="Paley S."/>
            <person name="Kostic A.D."/>
            <person name="Pierre J.F."/>
            <person name="Wannemuehler M.J."/>
            <person name="Phillips G.J."/>
        </authorList>
    </citation>
    <scope>NUCLEOTIDE SEQUENCE</scope>
    <source>
        <strain evidence="1">ASF457</strain>
    </source>
</reference>
<dbReference type="eggNOG" id="COG3265">
    <property type="taxonomic scope" value="Bacteria"/>
</dbReference>
<reference evidence="1" key="2">
    <citation type="submission" date="2022-05" db="EMBL/GenBank/DDBJ databases">
        <authorList>
            <person name="Proctor A.L."/>
            <person name="Phillips G.J."/>
            <person name="Wannemuehler M.J."/>
        </authorList>
    </citation>
    <scope>NUCLEOTIDE SEQUENCE</scope>
    <source>
        <strain evidence="1">ASF457</strain>
    </source>
</reference>
<dbReference type="Gene3D" id="3.40.50.300">
    <property type="entry name" value="P-loop containing nucleotide triphosphate hydrolases"/>
    <property type="match status" value="1"/>
</dbReference>
<sequence>MVVLINGASCTGKTYSAYNLMEKYNFPYFSIDHLKMGLIRSGNTNLTPYDDYKLEIYLWNIIKEIIKTVIENNQNIIIEGAYIPFDYKKDFSNDYLDKIKYICLAMSENYINNNFDVIIEKANIIENRGRLFSIDKQFLIDENKRYIDNHIKYNLPLLLIDTEYTVNIDL</sequence>
<proteinExistence type="predicted"/>
<dbReference type="KEGG" id="msch:N508_002183"/>
<dbReference type="EMBL" id="CP097562">
    <property type="protein sequence ID" value="USF25088.1"/>
    <property type="molecule type" value="Genomic_DNA"/>
</dbReference>
<gene>
    <name evidence="1" type="ORF">N508_002183</name>
</gene>
<dbReference type="AlphaFoldDB" id="V2RGW9"/>
<keyword evidence="2" id="KW-1185">Reference proteome</keyword>
<protein>
    <submittedName>
        <fullName evidence="1">Uncharacterized protein</fullName>
    </submittedName>
</protein>
<evidence type="ECO:0000313" key="1">
    <source>
        <dbReference type="EMBL" id="USF25088.1"/>
    </source>
</evidence>
<reference evidence="1" key="1">
    <citation type="journal article" date="2014" name="Genome Announc.">
        <title>Draft genome sequences of the altered schaedler flora, a defined bacterial community from gnotobiotic mice.</title>
        <authorList>
            <person name="Wannemuehler M.J."/>
            <person name="Overstreet A.M."/>
            <person name="Ward D.V."/>
            <person name="Phillips G.J."/>
        </authorList>
    </citation>
    <scope>NUCLEOTIDE SEQUENCE</scope>
    <source>
        <strain evidence="1">ASF457</strain>
    </source>
</reference>
<dbReference type="SUPFAM" id="SSF52540">
    <property type="entry name" value="P-loop containing nucleoside triphosphate hydrolases"/>
    <property type="match status" value="1"/>
</dbReference>
<dbReference type="OrthoDB" id="9788481at2"/>
<dbReference type="RefSeq" id="WP_023276929.1">
    <property type="nucleotide sequence ID" value="NZ_CP097562.1"/>
</dbReference>
<dbReference type="Proteomes" id="UP000017429">
    <property type="component" value="Chromosome"/>
</dbReference>